<name>A0ABR8ZBW6_9FLAO</name>
<feature type="chain" id="PRO_5045441130" evidence="1">
    <location>
        <begin position="20"/>
        <end position="390"/>
    </location>
</feature>
<dbReference type="GO" id="GO:0016787">
    <property type="term" value="F:hydrolase activity"/>
    <property type="evidence" value="ECO:0007669"/>
    <property type="project" value="UniProtKB-KW"/>
</dbReference>
<dbReference type="EMBL" id="JACYFS010000001">
    <property type="protein sequence ID" value="MBD8082256.1"/>
    <property type="molecule type" value="Genomic_DNA"/>
</dbReference>
<evidence type="ECO:0000313" key="3">
    <source>
        <dbReference type="Proteomes" id="UP000637299"/>
    </source>
</evidence>
<dbReference type="InterPro" id="IPR018550">
    <property type="entry name" value="Lipid-A_deacylase-rel"/>
</dbReference>
<gene>
    <name evidence="2" type="ORF">IC610_07415</name>
</gene>
<feature type="signal peptide" evidence="1">
    <location>
        <begin position="1"/>
        <end position="19"/>
    </location>
</feature>
<proteinExistence type="predicted"/>
<evidence type="ECO:0000313" key="2">
    <source>
        <dbReference type="EMBL" id="MBD8082256.1"/>
    </source>
</evidence>
<keyword evidence="1" id="KW-0732">Signal</keyword>
<organism evidence="2 3">
    <name type="scientific">Chryseobacterium caseinilyticum</name>
    <dbReference type="NCBI Taxonomy" id="2771428"/>
    <lineage>
        <taxon>Bacteria</taxon>
        <taxon>Pseudomonadati</taxon>
        <taxon>Bacteroidota</taxon>
        <taxon>Flavobacteriia</taxon>
        <taxon>Flavobacteriales</taxon>
        <taxon>Weeksellaceae</taxon>
        <taxon>Chryseobacterium group</taxon>
        <taxon>Chryseobacterium</taxon>
    </lineage>
</organism>
<evidence type="ECO:0000256" key="1">
    <source>
        <dbReference type="SAM" id="SignalP"/>
    </source>
</evidence>
<reference evidence="2 3" key="1">
    <citation type="submission" date="2020-09" db="EMBL/GenBank/DDBJ databases">
        <title>Genome seq and assembly of Chryseobacterium sp.</title>
        <authorList>
            <person name="Chhetri G."/>
        </authorList>
    </citation>
    <scope>NUCLEOTIDE SEQUENCE [LARGE SCALE GENOMIC DNA]</scope>
    <source>
        <strain evidence="2 3">GCR10</strain>
    </source>
</reference>
<sequence length="390" mass="45592">MIRRFFILLIFLLSNPVFFSQESDSLKTKRWVFAATGEYGGIIPTNESLNFYRHKAFSGCNFQFLKQTDGSRNWEKLYNYPQIGIGIFALDFLKGKDMGSPYGFYGIYNAKVNQWNRLKWMYGINFGISFNSNYFDFDNQYYNISVGSKTNMYIGLSTGLFYELDDHFDIGLNLKFNHLSNGATKIPNKGLNMAAGQLSLIYYPERIKPIDIDTVYQPKEKHNTLEFSVFGGRKDSFYQGENRFDLKYYEGYEYNVFGADALYMHQYSDKSAYGLGVGITYDGEYNHTSYVQDSTLYEKKRFSNDRMLLSIIPTYRLMIGKLYVNIGAGVYPFKKTRQYDKDIFFQKIGLQYQITDRLFASFGINAYNFHIANYLEWKLGYTIIKNKNRK</sequence>
<keyword evidence="3" id="KW-1185">Reference proteome</keyword>
<keyword evidence="2" id="KW-0378">Hydrolase</keyword>
<dbReference type="Proteomes" id="UP000637299">
    <property type="component" value="Unassembled WGS sequence"/>
</dbReference>
<accession>A0ABR8ZBW6</accession>
<protein>
    <submittedName>
        <fullName evidence="2">Acyloxyacyl hydrolase</fullName>
    </submittedName>
</protein>
<comment type="caution">
    <text evidence="2">The sequence shown here is derived from an EMBL/GenBank/DDBJ whole genome shotgun (WGS) entry which is preliminary data.</text>
</comment>
<dbReference type="Gene3D" id="2.40.160.20">
    <property type="match status" value="1"/>
</dbReference>
<dbReference type="Pfam" id="PF09411">
    <property type="entry name" value="PagL"/>
    <property type="match status" value="1"/>
</dbReference>